<dbReference type="Proteomes" id="UP000327493">
    <property type="component" value="Chromosome 9"/>
</dbReference>
<proteinExistence type="predicted"/>
<name>A0A5J5D9P8_9PERO</name>
<dbReference type="AlphaFoldDB" id="A0A5J5D9P8"/>
<gene>
    <name evidence="1" type="ORF">FQN60_012985</name>
</gene>
<sequence>MEGGIERREGRRRPGSSASRLSYGQWISWDNWLKVSLCLYCYSWLSGSVLCRVSRVICQVCNEERQWEKGREGGDNFGSRQAVVTSLLPAGCVNSTSDLHGNRAASTPPPLPLPSGRLWEQGGQIFILPLSLSASRQAAELWEAALDRAGTPQLLWKKASGAQVEGREETEDGEVQGGSVPASATAVVGRVPGTVI</sequence>
<organism evidence="1 2">
    <name type="scientific">Etheostoma spectabile</name>
    <name type="common">orangethroat darter</name>
    <dbReference type="NCBI Taxonomy" id="54343"/>
    <lineage>
        <taxon>Eukaryota</taxon>
        <taxon>Metazoa</taxon>
        <taxon>Chordata</taxon>
        <taxon>Craniata</taxon>
        <taxon>Vertebrata</taxon>
        <taxon>Euteleostomi</taxon>
        <taxon>Actinopterygii</taxon>
        <taxon>Neopterygii</taxon>
        <taxon>Teleostei</taxon>
        <taxon>Neoteleostei</taxon>
        <taxon>Acanthomorphata</taxon>
        <taxon>Eupercaria</taxon>
        <taxon>Perciformes</taxon>
        <taxon>Percoidei</taxon>
        <taxon>Percidae</taxon>
        <taxon>Etheostomatinae</taxon>
        <taxon>Etheostoma</taxon>
    </lineage>
</organism>
<evidence type="ECO:0000313" key="2">
    <source>
        <dbReference type="Proteomes" id="UP000327493"/>
    </source>
</evidence>
<accession>A0A5J5D9P8</accession>
<comment type="caution">
    <text evidence="1">The sequence shown here is derived from an EMBL/GenBank/DDBJ whole genome shotgun (WGS) entry which is preliminary data.</text>
</comment>
<protein>
    <submittedName>
        <fullName evidence="1">Uncharacterized protein</fullName>
    </submittedName>
</protein>
<reference evidence="1 2" key="1">
    <citation type="submission" date="2019-08" db="EMBL/GenBank/DDBJ databases">
        <title>A chromosome-level genome assembly, high-density linkage maps, and genome scans reveal the genomic architecture of hybrid incompatibilities underlying speciation via character displacement in darters (Percidae: Etheostominae).</title>
        <authorList>
            <person name="Moran R.L."/>
            <person name="Catchen J.M."/>
            <person name="Fuller R.C."/>
        </authorList>
    </citation>
    <scope>NUCLEOTIDE SEQUENCE [LARGE SCALE GENOMIC DNA]</scope>
    <source>
        <strain evidence="1">EspeVRDwgs_2016</strain>
        <tissue evidence="1">Muscle</tissue>
    </source>
</reference>
<dbReference type="EMBL" id="VOFY01000009">
    <property type="protein sequence ID" value="KAA8589620.1"/>
    <property type="molecule type" value="Genomic_DNA"/>
</dbReference>
<keyword evidence="2" id="KW-1185">Reference proteome</keyword>
<evidence type="ECO:0000313" key="1">
    <source>
        <dbReference type="EMBL" id="KAA8589620.1"/>
    </source>
</evidence>